<reference evidence="2 3" key="1">
    <citation type="submission" date="2020-06" db="EMBL/GenBank/DDBJ databases">
        <authorList>
            <person name="Li R."/>
            <person name="Bekaert M."/>
        </authorList>
    </citation>
    <scope>NUCLEOTIDE SEQUENCE [LARGE SCALE GENOMIC DNA]</scope>
    <source>
        <strain evidence="3">wild</strain>
    </source>
</reference>
<dbReference type="Proteomes" id="UP000507470">
    <property type="component" value="Unassembled WGS sequence"/>
</dbReference>
<gene>
    <name evidence="2" type="ORF">MCOR_2258</name>
</gene>
<evidence type="ECO:0000313" key="3">
    <source>
        <dbReference type="Proteomes" id="UP000507470"/>
    </source>
</evidence>
<dbReference type="AlphaFoldDB" id="A0A6J8A150"/>
<feature type="compositionally biased region" description="Polar residues" evidence="1">
    <location>
        <begin position="321"/>
        <end position="332"/>
    </location>
</feature>
<proteinExistence type="predicted"/>
<dbReference type="EMBL" id="CACVKT020000473">
    <property type="protein sequence ID" value="CAC5359399.1"/>
    <property type="molecule type" value="Genomic_DNA"/>
</dbReference>
<dbReference type="OrthoDB" id="6184391at2759"/>
<feature type="region of interest" description="Disordered" evidence="1">
    <location>
        <begin position="586"/>
        <end position="610"/>
    </location>
</feature>
<name>A0A6J8A150_MYTCO</name>
<feature type="compositionally biased region" description="Acidic residues" evidence="1">
    <location>
        <begin position="586"/>
        <end position="596"/>
    </location>
</feature>
<organism evidence="2 3">
    <name type="scientific">Mytilus coruscus</name>
    <name type="common">Sea mussel</name>
    <dbReference type="NCBI Taxonomy" id="42192"/>
    <lineage>
        <taxon>Eukaryota</taxon>
        <taxon>Metazoa</taxon>
        <taxon>Spiralia</taxon>
        <taxon>Lophotrochozoa</taxon>
        <taxon>Mollusca</taxon>
        <taxon>Bivalvia</taxon>
        <taxon>Autobranchia</taxon>
        <taxon>Pteriomorphia</taxon>
        <taxon>Mytilida</taxon>
        <taxon>Mytiloidea</taxon>
        <taxon>Mytilidae</taxon>
        <taxon>Mytilinae</taxon>
        <taxon>Mytilus</taxon>
    </lineage>
</organism>
<evidence type="ECO:0008006" key="4">
    <source>
        <dbReference type="Google" id="ProtNLM"/>
    </source>
</evidence>
<keyword evidence="3" id="KW-1185">Reference proteome</keyword>
<protein>
    <recommendedName>
        <fullName evidence="4">SWIM-type domain-containing protein</fullName>
    </recommendedName>
</protein>
<feature type="region of interest" description="Disordered" evidence="1">
    <location>
        <begin position="321"/>
        <end position="341"/>
    </location>
</feature>
<accession>A0A6J8A150</accession>
<evidence type="ECO:0000256" key="1">
    <source>
        <dbReference type="SAM" id="MobiDB-lite"/>
    </source>
</evidence>
<sequence>MNSDSRTVFGATSSRPELQCPAAATVQQFDDREWKSNLFKNLSQCTDVIHQEEHCSSALKEAGFASPETPFYYSIRYVKSYMEENFDNISMESSFCQVSTPEDITQYHQRYAKRLDRKRSHKAISQPSADIGRRFNYLMTKNKGSVVNAHRNLLAKAQTLSPTSENLQFLGTVLHVIKKNSHKETNQLLARYHDATGAFRSASHTWENSFQQYRVNGVPQHPPEFSSLLDTPRSSHFTWHEKCMIISAIPNNHYWDEVDQAHVGYARMLSVRDEVGKKKPASLRNLILLHCRDKDFGTIYQLVKRYKNPATETSAIQSTVNQSSNYTDVSQPEEQRSVRTRRKALTEEDILRNLTILNPDFIEENRSTENSLYQQYKTAQIESGTLQWRLHKPHIDILCMNDINMNTGTIYDFSYVHMTRTLEGNEIHYNCTCKLYATLLQLATLNDNLDAEIYDVNIRCCHIRLFKEVIEPIFVNVFTPESIPQPTKSQEIVIKSLELLNKPVCLLPSTLKTKKFTVRDENDTESCNFVHLSKNRLICQSGKCQTIYGCSQRKVIYLEETTNICPHLDAMKKNRNLWLVNLDNMEDDNDDEDDDQFNNQPNLDDDDAELNEPVQTDRISQDGVFKENTGLWDFPSLSQHPPKQDNDPSFREAIQLRHAIFDGAKDIHRDSTGCFTGQTLVLCPPLPLDNCPCGVRKQLRSYSNF</sequence>
<evidence type="ECO:0000313" key="2">
    <source>
        <dbReference type="EMBL" id="CAC5359399.1"/>
    </source>
</evidence>